<evidence type="ECO:0000256" key="2">
    <source>
        <dbReference type="ARBA" id="ARBA00022723"/>
    </source>
</evidence>
<evidence type="ECO:0000256" key="1">
    <source>
        <dbReference type="ARBA" id="ARBA00005495"/>
    </source>
</evidence>
<dbReference type="OrthoDB" id="7186766at2"/>
<dbReference type="GO" id="GO:0016846">
    <property type="term" value="F:carbon-sulfur lyase activity"/>
    <property type="evidence" value="ECO:0007669"/>
    <property type="project" value="InterPro"/>
</dbReference>
<organism evidence="6 7">
    <name type="scientific">Parasphingopyxis lamellibrachiae</name>
    <dbReference type="NCBI Taxonomy" id="680125"/>
    <lineage>
        <taxon>Bacteria</taxon>
        <taxon>Pseudomonadati</taxon>
        <taxon>Pseudomonadota</taxon>
        <taxon>Alphaproteobacteria</taxon>
        <taxon>Sphingomonadales</taxon>
        <taxon>Sphingomonadaceae</taxon>
        <taxon>Parasphingopyxis</taxon>
    </lineage>
</organism>
<dbReference type="EMBL" id="QRDP01000004">
    <property type="protein sequence ID" value="RED17003.1"/>
    <property type="molecule type" value="Genomic_DNA"/>
</dbReference>
<dbReference type="PROSITE" id="PS51891">
    <property type="entry name" value="CENP_V_GFA"/>
    <property type="match status" value="1"/>
</dbReference>
<dbReference type="PANTHER" id="PTHR33337">
    <property type="entry name" value="GFA DOMAIN-CONTAINING PROTEIN"/>
    <property type="match status" value="1"/>
</dbReference>
<dbReference type="GO" id="GO:0046872">
    <property type="term" value="F:metal ion binding"/>
    <property type="evidence" value="ECO:0007669"/>
    <property type="project" value="UniProtKB-KW"/>
</dbReference>
<sequence>MNEAKTSGEISGRCLCGAVTMTGVPQRPHVEACHCEMCRRWGGGAFLGIQCGADVRFTGEEHIVRYASSDWAERGFCGKCGSNLFYCFTPASNYSFPAGLFDDPGAVTLHEQIFIDEKPAYYSFAEDSVKKTGAEVIEEAKAAGFSFD</sequence>
<comment type="similarity">
    <text evidence="1">Belongs to the Gfa family.</text>
</comment>
<dbReference type="Gene3D" id="3.90.1590.10">
    <property type="entry name" value="glutathione-dependent formaldehyde- activating enzyme (gfa)"/>
    <property type="match status" value="1"/>
</dbReference>
<keyword evidence="3" id="KW-0862">Zinc</keyword>
<dbReference type="Pfam" id="PF04828">
    <property type="entry name" value="GFA"/>
    <property type="match status" value="1"/>
</dbReference>
<name>A0A3D9FGV2_9SPHN</name>
<protein>
    <recommendedName>
        <fullName evidence="5">CENP-V/GFA domain-containing protein</fullName>
    </recommendedName>
</protein>
<keyword evidence="7" id="KW-1185">Reference proteome</keyword>
<dbReference type="SUPFAM" id="SSF51316">
    <property type="entry name" value="Mss4-like"/>
    <property type="match status" value="1"/>
</dbReference>
<dbReference type="AlphaFoldDB" id="A0A3D9FGV2"/>
<evidence type="ECO:0000259" key="5">
    <source>
        <dbReference type="PROSITE" id="PS51891"/>
    </source>
</evidence>
<reference evidence="6 7" key="1">
    <citation type="submission" date="2018-07" db="EMBL/GenBank/DDBJ databases">
        <title>Genomic Encyclopedia of Type Strains, Phase IV (KMG-IV): sequencing the most valuable type-strain genomes for metagenomic binning, comparative biology and taxonomic classification.</title>
        <authorList>
            <person name="Goeker M."/>
        </authorList>
    </citation>
    <scope>NUCLEOTIDE SEQUENCE [LARGE SCALE GENOMIC DNA]</scope>
    <source>
        <strain evidence="6 7">DSM 26725</strain>
    </source>
</reference>
<keyword evidence="4" id="KW-0456">Lyase</keyword>
<gene>
    <name evidence="6" type="ORF">DFR46_2037</name>
</gene>
<evidence type="ECO:0000256" key="3">
    <source>
        <dbReference type="ARBA" id="ARBA00022833"/>
    </source>
</evidence>
<evidence type="ECO:0000313" key="7">
    <source>
        <dbReference type="Proteomes" id="UP000256310"/>
    </source>
</evidence>
<proteinExistence type="inferred from homology"/>
<dbReference type="Proteomes" id="UP000256310">
    <property type="component" value="Unassembled WGS sequence"/>
</dbReference>
<keyword evidence="2" id="KW-0479">Metal-binding</keyword>
<evidence type="ECO:0000256" key="4">
    <source>
        <dbReference type="ARBA" id="ARBA00023239"/>
    </source>
</evidence>
<dbReference type="PANTHER" id="PTHR33337:SF40">
    <property type="entry name" value="CENP-V_GFA DOMAIN-CONTAINING PROTEIN-RELATED"/>
    <property type="match status" value="1"/>
</dbReference>
<dbReference type="InterPro" id="IPR011057">
    <property type="entry name" value="Mss4-like_sf"/>
</dbReference>
<comment type="caution">
    <text evidence="6">The sequence shown here is derived from an EMBL/GenBank/DDBJ whole genome shotgun (WGS) entry which is preliminary data.</text>
</comment>
<dbReference type="InterPro" id="IPR006913">
    <property type="entry name" value="CENP-V/GFA"/>
</dbReference>
<dbReference type="RefSeq" id="WP_116237274.1">
    <property type="nucleotide sequence ID" value="NZ_QRDP01000004.1"/>
</dbReference>
<evidence type="ECO:0000313" key="6">
    <source>
        <dbReference type="EMBL" id="RED17003.1"/>
    </source>
</evidence>
<feature type="domain" description="CENP-V/GFA" evidence="5">
    <location>
        <begin position="10"/>
        <end position="123"/>
    </location>
</feature>
<accession>A0A3D9FGV2</accession>